<organism evidence="1 2">
    <name type="scientific">Nelumbo nucifera</name>
    <name type="common">Sacred lotus</name>
    <dbReference type="NCBI Taxonomy" id="4432"/>
    <lineage>
        <taxon>Eukaryota</taxon>
        <taxon>Viridiplantae</taxon>
        <taxon>Streptophyta</taxon>
        <taxon>Embryophyta</taxon>
        <taxon>Tracheophyta</taxon>
        <taxon>Spermatophyta</taxon>
        <taxon>Magnoliopsida</taxon>
        <taxon>Proteales</taxon>
        <taxon>Nelumbonaceae</taxon>
        <taxon>Nelumbo</taxon>
    </lineage>
</organism>
<comment type="caution">
    <text evidence="1">The sequence shown here is derived from an EMBL/GenBank/DDBJ whole genome shotgun (WGS) entry which is preliminary data.</text>
</comment>
<dbReference type="Proteomes" id="UP000607653">
    <property type="component" value="Unassembled WGS sequence"/>
</dbReference>
<dbReference type="AlphaFoldDB" id="A0A822Y1G8"/>
<name>A0A822Y1G8_NELNU</name>
<evidence type="ECO:0000313" key="1">
    <source>
        <dbReference type="EMBL" id="DAD24915.1"/>
    </source>
</evidence>
<proteinExistence type="predicted"/>
<accession>A0A822Y1G8</accession>
<evidence type="ECO:0000313" key="2">
    <source>
        <dbReference type="Proteomes" id="UP000607653"/>
    </source>
</evidence>
<keyword evidence="2" id="KW-1185">Reference proteome</keyword>
<reference evidence="1 2" key="1">
    <citation type="journal article" date="2020" name="Mol. Biol. Evol.">
        <title>Distinct Expression and Methylation Patterns for Genes with Different Fates following a Single Whole-Genome Duplication in Flowering Plants.</title>
        <authorList>
            <person name="Shi T."/>
            <person name="Rahmani R.S."/>
            <person name="Gugger P.F."/>
            <person name="Wang M."/>
            <person name="Li H."/>
            <person name="Zhang Y."/>
            <person name="Li Z."/>
            <person name="Wang Q."/>
            <person name="Van de Peer Y."/>
            <person name="Marchal K."/>
            <person name="Chen J."/>
        </authorList>
    </citation>
    <scope>NUCLEOTIDE SEQUENCE [LARGE SCALE GENOMIC DNA]</scope>
    <source>
        <tissue evidence="1">Leaf</tissue>
    </source>
</reference>
<gene>
    <name evidence="1" type="ORF">HUJ06_026379</name>
</gene>
<protein>
    <submittedName>
        <fullName evidence="1">Uncharacterized protein</fullName>
    </submittedName>
</protein>
<sequence>MTPSLYDVKFVRRSSDGETSYTGIVQRFQRQYGSDNGAWFAGSSFTPRLGSVDKFQRQDDSGDGAQFAVSSFTLGLDSVDKFQRQDGSGGEAQVTGFFYSGTQLS</sequence>
<dbReference type="EMBL" id="DUZY01000001">
    <property type="protein sequence ID" value="DAD24915.1"/>
    <property type="molecule type" value="Genomic_DNA"/>
</dbReference>